<name>A0A0A9XRT9_LYGHE</name>
<reference evidence="2" key="1">
    <citation type="journal article" date="2014" name="PLoS ONE">
        <title>Transcriptome-Based Identification of ABC Transporters in the Western Tarnished Plant Bug Lygus hesperus.</title>
        <authorList>
            <person name="Hull J.J."/>
            <person name="Chaney K."/>
            <person name="Geib S.M."/>
            <person name="Fabrick J.A."/>
            <person name="Brent C.S."/>
            <person name="Walsh D."/>
            <person name="Lavine L.C."/>
        </authorList>
    </citation>
    <scope>NUCLEOTIDE SEQUENCE</scope>
</reference>
<feature type="compositionally biased region" description="Basic and acidic residues" evidence="1">
    <location>
        <begin position="190"/>
        <end position="208"/>
    </location>
</feature>
<evidence type="ECO:0000313" key="2">
    <source>
        <dbReference type="EMBL" id="JAG21558.1"/>
    </source>
</evidence>
<evidence type="ECO:0000256" key="1">
    <source>
        <dbReference type="SAM" id="MobiDB-lite"/>
    </source>
</evidence>
<accession>A0A0A9XRT9</accession>
<organism evidence="2">
    <name type="scientific">Lygus hesperus</name>
    <name type="common">Western plant bug</name>
    <dbReference type="NCBI Taxonomy" id="30085"/>
    <lineage>
        <taxon>Eukaryota</taxon>
        <taxon>Metazoa</taxon>
        <taxon>Ecdysozoa</taxon>
        <taxon>Arthropoda</taxon>
        <taxon>Hexapoda</taxon>
        <taxon>Insecta</taxon>
        <taxon>Pterygota</taxon>
        <taxon>Neoptera</taxon>
        <taxon>Paraneoptera</taxon>
        <taxon>Hemiptera</taxon>
        <taxon>Heteroptera</taxon>
        <taxon>Panheteroptera</taxon>
        <taxon>Cimicomorpha</taxon>
        <taxon>Miridae</taxon>
        <taxon>Mirini</taxon>
        <taxon>Lygus</taxon>
    </lineage>
</organism>
<proteinExistence type="predicted"/>
<dbReference type="AlphaFoldDB" id="A0A0A9XRT9"/>
<gene>
    <name evidence="2" type="primary">Casp14</name>
    <name evidence="2" type="ORF">CM83_5093</name>
</gene>
<dbReference type="EMBL" id="GBHO01022046">
    <property type="protein sequence ID" value="JAG21558.1"/>
    <property type="molecule type" value="Transcribed_RNA"/>
</dbReference>
<feature type="region of interest" description="Disordered" evidence="1">
    <location>
        <begin position="161"/>
        <end position="221"/>
    </location>
</feature>
<sequence length="480" mass="55316">VALNSLILRSTKNSTTSWTVSSVMTVSPKEVERMKVELDKHEKKLLKHENKWNSASVVQRLSSHDQSRLLKASVAARLSTVTLIPKLKYKIDSWLTKKDERLLTEIFADYEVVENKARWALEEFKKLESGRDKASRPPKNVRDKALSLSIEQSLVQRREKKCAATKWQSSSGKTHELTGRSKPKPSCSSEVRDPKEQLRGGGDVKEVDSNENEGLWNADEDTKTFLRQLQGTLSPEEMEWVMKSKQGLKGVGNMRDLVEKVDHKGGQTLKKRIEEKIMMGIEDQHCSVSTSGSKDKEAKEFSLNAKVPSPVPIDTFLNFVESLPGEIRTMVKEQTDSLCSLQEEQIFSKKHLSDRKGRMVSMDKLKSEYRDDRFDASDYRIRVPEKLIDEEHLQWIKEQKVDDAVERYFGTFKKKPPPKPKGDLLDVILEDDFMERLPISEPFPEDDEDPEELLEKYHLQRVNLLQHQDSYKMNREVKNS</sequence>
<reference evidence="2" key="2">
    <citation type="submission" date="2014-07" db="EMBL/GenBank/DDBJ databases">
        <authorList>
            <person name="Hull J."/>
        </authorList>
    </citation>
    <scope>NUCLEOTIDE SEQUENCE</scope>
</reference>
<protein>
    <submittedName>
        <fullName evidence="2">Caspase-14</fullName>
    </submittedName>
</protein>
<feature type="non-terminal residue" evidence="2">
    <location>
        <position position="1"/>
    </location>
</feature>